<reference evidence="2 3" key="1">
    <citation type="journal article" date="2015" name="Nature">
        <title>rRNA introns, odd ribosomes, and small enigmatic genomes across a large radiation of phyla.</title>
        <authorList>
            <person name="Brown C.T."/>
            <person name="Hug L.A."/>
            <person name="Thomas B.C."/>
            <person name="Sharon I."/>
            <person name="Castelle C.J."/>
            <person name="Singh A."/>
            <person name="Wilkins M.J."/>
            <person name="Williams K.H."/>
            <person name="Banfield J.F."/>
        </authorList>
    </citation>
    <scope>NUCLEOTIDE SEQUENCE [LARGE SCALE GENOMIC DNA]</scope>
</reference>
<protein>
    <recommendedName>
        <fullName evidence="1">DUF6922 domain-containing protein</fullName>
    </recommendedName>
</protein>
<evidence type="ECO:0000313" key="2">
    <source>
        <dbReference type="EMBL" id="KKR15421.1"/>
    </source>
</evidence>
<organism evidence="2 3">
    <name type="scientific">Candidatus Falkowbacteria bacterium GW2011_GWA2_39_24</name>
    <dbReference type="NCBI Taxonomy" id="1618634"/>
    <lineage>
        <taxon>Bacteria</taxon>
        <taxon>Candidatus Falkowiibacteriota</taxon>
    </lineage>
</organism>
<dbReference type="Proteomes" id="UP000034048">
    <property type="component" value="Unassembled WGS sequence"/>
</dbReference>
<gene>
    <name evidence="2" type="ORF">UT42_C0002G0002</name>
</gene>
<dbReference type="InterPro" id="IPR053830">
    <property type="entry name" value="DUF6922"/>
</dbReference>
<evidence type="ECO:0000259" key="1">
    <source>
        <dbReference type="Pfam" id="PF21956"/>
    </source>
</evidence>
<name>A0A0G0NRK3_9BACT</name>
<dbReference type="Pfam" id="PF21956">
    <property type="entry name" value="DUF6922"/>
    <property type="match status" value="1"/>
</dbReference>
<accession>A0A0G0NRK3</accession>
<evidence type="ECO:0000313" key="3">
    <source>
        <dbReference type="Proteomes" id="UP000034048"/>
    </source>
</evidence>
<dbReference type="EMBL" id="LBWS01000002">
    <property type="protein sequence ID" value="KKR15421.1"/>
    <property type="molecule type" value="Genomic_DNA"/>
</dbReference>
<comment type="caution">
    <text evidence="2">The sequence shown here is derived from an EMBL/GenBank/DDBJ whole genome shotgun (WGS) entry which is preliminary data.</text>
</comment>
<sequence length="89" mass="10553">MLAKALQPFFWYTNNKKIDQARDKKRIILQTLNYGDSRAVTWLLKNYSRSVIKKAIINYGGSGELDKKSLNYWCLRFNIKPKQLKKTRI</sequence>
<proteinExistence type="predicted"/>
<dbReference type="AlphaFoldDB" id="A0A0G0NRK3"/>
<feature type="domain" description="DUF6922" evidence="1">
    <location>
        <begin position="8"/>
        <end position="56"/>
    </location>
</feature>